<protein>
    <submittedName>
        <fullName evidence="1">Uncharacterized protein</fullName>
    </submittedName>
</protein>
<dbReference type="AlphaFoldDB" id="A0AAE1BTU5"/>
<reference evidence="1" key="1">
    <citation type="submission" date="2023-10" db="EMBL/GenBank/DDBJ databases">
        <title>Genome assemblies of two species of porcelain crab, Petrolisthes cinctipes and Petrolisthes manimaculis (Anomura: Porcellanidae).</title>
        <authorList>
            <person name="Angst P."/>
        </authorList>
    </citation>
    <scope>NUCLEOTIDE SEQUENCE</scope>
    <source>
        <strain evidence="1">PB745_01</strain>
        <tissue evidence="1">Gill</tissue>
    </source>
</reference>
<dbReference type="EMBL" id="JAWQEG010005755">
    <property type="protein sequence ID" value="KAK3856911.1"/>
    <property type="molecule type" value="Genomic_DNA"/>
</dbReference>
<keyword evidence="2" id="KW-1185">Reference proteome</keyword>
<accession>A0AAE1BTU5</accession>
<organism evidence="1 2">
    <name type="scientific">Petrolisthes cinctipes</name>
    <name type="common">Flat porcelain crab</name>
    <dbReference type="NCBI Taxonomy" id="88211"/>
    <lineage>
        <taxon>Eukaryota</taxon>
        <taxon>Metazoa</taxon>
        <taxon>Ecdysozoa</taxon>
        <taxon>Arthropoda</taxon>
        <taxon>Crustacea</taxon>
        <taxon>Multicrustacea</taxon>
        <taxon>Malacostraca</taxon>
        <taxon>Eumalacostraca</taxon>
        <taxon>Eucarida</taxon>
        <taxon>Decapoda</taxon>
        <taxon>Pleocyemata</taxon>
        <taxon>Anomura</taxon>
        <taxon>Galatheoidea</taxon>
        <taxon>Porcellanidae</taxon>
        <taxon>Petrolisthes</taxon>
    </lineage>
</organism>
<comment type="caution">
    <text evidence="1">The sequence shown here is derived from an EMBL/GenBank/DDBJ whole genome shotgun (WGS) entry which is preliminary data.</text>
</comment>
<evidence type="ECO:0000313" key="1">
    <source>
        <dbReference type="EMBL" id="KAK3856911.1"/>
    </source>
</evidence>
<proteinExistence type="predicted"/>
<evidence type="ECO:0000313" key="2">
    <source>
        <dbReference type="Proteomes" id="UP001286313"/>
    </source>
</evidence>
<sequence>MLHTAAVRIGFPLTTCSLQPLTLQNQLQSLAKAAPLFLPASPAFIFFNKRHSSVSETRLVLQGREQEVKGRQRYNTKVNPAGRIKQWRRWDPD</sequence>
<gene>
    <name evidence="1" type="ORF">Pcinc_036802</name>
</gene>
<dbReference type="Proteomes" id="UP001286313">
    <property type="component" value="Unassembled WGS sequence"/>
</dbReference>
<name>A0AAE1BTU5_PETCI</name>